<feature type="region of interest" description="Disordered" evidence="5">
    <location>
        <begin position="25"/>
        <end position="82"/>
    </location>
</feature>
<feature type="compositionally biased region" description="Pro residues" evidence="5">
    <location>
        <begin position="66"/>
        <end position="76"/>
    </location>
</feature>
<dbReference type="GO" id="GO:0005615">
    <property type="term" value="C:extracellular space"/>
    <property type="evidence" value="ECO:0007669"/>
    <property type="project" value="TreeGrafter"/>
</dbReference>
<comment type="caution">
    <text evidence="4">Lacks conserved residue(s) required for the propagation of feature annotation.</text>
</comment>
<dbReference type="EMBL" id="KI660223">
    <property type="protein sequence ID" value="ETN76535.1"/>
    <property type="molecule type" value="Genomic_DNA"/>
</dbReference>
<sequence length="256" mass="28581">MPTHSKQKENAIGELMQKCLDIHQYCTEMDSSDRGPPGPPGPRGPPGKPGSTGPSGRPGLMGVPGLPGPQGPPGPPGKDADCGRCPVNEDYLLQRSADCPKVEEMKCTERTSIDNMIGPRLIDKALPSMVEQYIRNAICPQMVYNNTDVETCLKVDINNLTIYEIHNLTLINHNQIANGIVICGVLYTIEDNHAQRTFISSGYDFYRLQYSKPNIKWVNLYRNANMISYNPYDKRIYVYDHGYLLSVPAHIQWTSK</sequence>
<keyword evidence="2" id="KW-0964">Secreted</keyword>
<evidence type="ECO:0000256" key="5">
    <source>
        <dbReference type="SAM" id="MobiDB-lite"/>
    </source>
</evidence>
<dbReference type="AlphaFoldDB" id="W2T3E7"/>
<dbReference type="Pfam" id="PF01391">
    <property type="entry name" value="Collagen"/>
    <property type="match status" value="1"/>
</dbReference>
<keyword evidence="3" id="KW-0677">Repeat</keyword>
<evidence type="ECO:0000313" key="8">
    <source>
        <dbReference type="Proteomes" id="UP000053676"/>
    </source>
</evidence>
<accession>W2T3E7</accession>
<evidence type="ECO:0000259" key="6">
    <source>
        <dbReference type="PROSITE" id="PS51132"/>
    </source>
</evidence>
<comment type="subcellular location">
    <subcellularLocation>
        <location evidence="1">Secreted</location>
    </subcellularLocation>
</comment>
<name>W2T3E7_NECAM</name>
<keyword evidence="8" id="KW-1185">Reference proteome</keyword>
<evidence type="ECO:0000256" key="4">
    <source>
        <dbReference type="PROSITE-ProRule" id="PRU00446"/>
    </source>
</evidence>
<feature type="domain" description="Olfactomedin-like" evidence="6">
    <location>
        <begin position="1"/>
        <end position="253"/>
    </location>
</feature>
<evidence type="ECO:0000256" key="3">
    <source>
        <dbReference type="ARBA" id="ARBA00022737"/>
    </source>
</evidence>
<dbReference type="InterPro" id="IPR050605">
    <property type="entry name" value="Olfactomedin-like_domain"/>
</dbReference>
<feature type="compositionally biased region" description="Low complexity" evidence="5">
    <location>
        <begin position="49"/>
        <end position="64"/>
    </location>
</feature>
<dbReference type="PROSITE" id="PS51132">
    <property type="entry name" value="OLF"/>
    <property type="match status" value="1"/>
</dbReference>
<evidence type="ECO:0000256" key="2">
    <source>
        <dbReference type="ARBA" id="ARBA00022525"/>
    </source>
</evidence>
<dbReference type="GO" id="GO:0007165">
    <property type="term" value="P:signal transduction"/>
    <property type="evidence" value="ECO:0007669"/>
    <property type="project" value="TreeGrafter"/>
</dbReference>
<evidence type="ECO:0000256" key="1">
    <source>
        <dbReference type="ARBA" id="ARBA00004613"/>
    </source>
</evidence>
<reference evidence="8" key="1">
    <citation type="journal article" date="2014" name="Nat. Genet.">
        <title>Genome of the human hookworm Necator americanus.</title>
        <authorList>
            <person name="Tang Y.T."/>
            <person name="Gao X."/>
            <person name="Rosa B.A."/>
            <person name="Abubucker S."/>
            <person name="Hallsworth-Pepin K."/>
            <person name="Martin J."/>
            <person name="Tyagi R."/>
            <person name="Heizer E."/>
            <person name="Zhang X."/>
            <person name="Bhonagiri-Palsikar V."/>
            <person name="Minx P."/>
            <person name="Warren W.C."/>
            <person name="Wang Q."/>
            <person name="Zhan B."/>
            <person name="Hotez P.J."/>
            <person name="Sternberg P.W."/>
            <person name="Dougall A."/>
            <person name="Gaze S.T."/>
            <person name="Mulvenna J."/>
            <person name="Sotillo J."/>
            <person name="Ranganathan S."/>
            <person name="Rabelo E.M."/>
            <person name="Wilson R.K."/>
            <person name="Felgner P.L."/>
            <person name="Bethony J."/>
            <person name="Hawdon J.M."/>
            <person name="Gasser R.B."/>
            <person name="Loukas A."/>
            <person name="Mitreva M."/>
        </authorList>
    </citation>
    <scope>NUCLEOTIDE SEQUENCE [LARGE SCALE GENOMIC DNA]</scope>
</reference>
<dbReference type="Pfam" id="PF02191">
    <property type="entry name" value="OLF"/>
    <property type="match status" value="1"/>
</dbReference>
<dbReference type="PANTHER" id="PTHR23192">
    <property type="entry name" value="OLFACTOMEDIN-RELATED"/>
    <property type="match status" value="1"/>
</dbReference>
<dbReference type="InterPro" id="IPR008160">
    <property type="entry name" value="Collagen"/>
</dbReference>
<dbReference type="OrthoDB" id="8626508at2759"/>
<dbReference type="PANTHER" id="PTHR23192:SF85">
    <property type="entry name" value="GLIOMEDIN"/>
    <property type="match status" value="1"/>
</dbReference>
<organism evidence="7 8">
    <name type="scientific">Necator americanus</name>
    <name type="common">Human hookworm</name>
    <dbReference type="NCBI Taxonomy" id="51031"/>
    <lineage>
        <taxon>Eukaryota</taxon>
        <taxon>Metazoa</taxon>
        <taxon>Ecdysozoa</taxon>
        <taxon>Nematoda</taxon>
        <taxon>Chromadorea</taxon>
        <taxon>Rhabditida</taxon>
        <taxon>Rhabditina</taxon>
        <taxon>Rhabditomorpha</taxon>
        <taxon>Strongyloidea</taxon>
        <taxon>Ancylostomatidae</taxon>
        <taxon>Bunostominae</taxon>
        <taxon>Necator</taxon>
    </lineage>
</organism>
<dbReference type="OMA" id="TCAIRND"/>
<gene>
    <name evidence="7" type="ORF">NECAME_03467</name>
</gene>
<evidence type="ECO:0000313" key="7">
    <source>
        <dbReference type="EMBL" id="ETN76535.1"/>
    </source>
</evidence>
<dbReference type="Proteomes" id="UP000053676">
    <property type="component" value="Unassembled WGS sequence"/>
</dbReference>
<dbReference type="InterPro" id="IPR003112">
    <property type="entry name" value="Olfac-like_dom"/>
</dbReference>
<proteinExistence type="predicted"/>
<protein>
    <submittedName>
        <fullName evidence="7">Olfactomedin-like domain protein</fullName>
    </submittedName>
</protein>
<feature type="compositionally biased region" description="Pro residues" evidence="5">
    <location>
        <begin position="36"/>
        <end position="48"/>
    </location>
</feature>
<dbReference type="KEGG" id="nai:NECAME_03467"/>